<evidence type="ECO:0000256" key="1">
    <source>
        <dbReference type="ARBA" id="ARBA00022679"/>
    </source>
</evidence>
<accession>F5XDT1</accession>
<keyword evidence="2 5" id="KW-0012">Acyltransferase</keyword>
<keyword evidence="1 5" id="KW-0808">Transferase</keyword>
<keyword evidence="6" id="KW-1185">Reference proteome</keyword>
<dbReference type="PANTHER" id="PTHR10434">
    <property type="entry name" value="1-ACYL-SN-GLYCEROL-3-PHOSPHATE ACYLTRANSFERASE"/>
    <property type="match status" value="1"/>
</dbReference>
<dbReference type="eggNOG" id="COG0204">
    <property type="taxonomic scope" value="Bacteria"/>
</dbReference>
<proteinExistence type="predicted"/>
<dbReference type="STRING" id="1032480.MLP_20900"/>
<dbReference type="InterPro" id="IPR002123">
    <property type="entry name" value="Plipid/glycerol_acylTrfase"/>
</dbReference>
<feature type="region of interest" description="Disordered" evidence="3">
    <location>
        <begin position="1"/>
        <end position="48"/>
    </location>
</feature>
<dbReference type="SUPFAM" id="SSF69593">
    <property type="entry name" value="Glycerol-3-phosphate (1)-acyltransferase"/>
    <property type="match status" value="1"/>
</dbReference>
<evidence type="ECO:0000256" key="2">
    <source>
        <dbReference type="ARBA" id="ARBA00023315"/>
    </source>
</evidence>
<feature type="compositionally biased region" description="Basic and acidic residues" evidence="3">
    <location>
        <begin position="298"/>
        <end position="307"/>
    </location>
</feature>
<reference evidence="5 6" key="1">
    <citation type="submission" date="2011-05" db="EMBL/GenBank/DDBJ databases">
        <title>Whole genome sequence of Microlunatus phosphovorus NM-1.</title>
        <authorList>
            <person name="Hosoyama A."/>
            <person name="Sasaki K."/>
            <person name="Harada T."/>
            <person name="Igarashi R."/>
            <person name="Kawakoshi A."/>
            <person name="Sasagawa M."/>
            <person name="Fukada J."/>
            <person name="Nakamura S."/>
            <person name="Katano Y."/>
            <person name="Hanada S."/>
            <person name="Kamagata Y."/>
            <person name="Nakamura N."/>
            <person name="Yamazaki S."/>
            <person name="Fujita N."/>
        </authorList>
    </citation>
    <scope>NUCLEOTIDE SEQUENCE [LARGE SCALE GENOMIC DNA]</scope>
    <source>
        <strain evidence="6">ATCC 700054 / DSM 10555 / JCM 9379 / NBRC 101784 / NCIMB 13414 / VKM Ac-1990 / NM-1</strain>
    </source>
</reference>
<sequence length="307" mass="33972">MLSRSASVGPRRPEMEVQVAESLRTPQGGDKPARRPRSRRGLRQVNREPGDPVMIGAVWTLNLLFSPFIHKDWRGQEHIPQTGGLIVAVNHISNVDPIMAGLYLAYSGRWPRFLAKGSLFKIPVLGWALRSAGQIPVQRNSRQASQAIRAAREALEQGRAVVIYPEATITYDPELWPMEGRTGAARIALDTGCPVIPVGQWGAEEIMWGKKVHFPKLLPRKTVRLLAGPPVPLDDLRGQPMTSQNLVQATDRIMDAISSLVAELRQAPPPAQRYDPRKPKGRAEAAETKVDAVPLEPEADREKEEPT</sequence>
<feature type="domain" description="Phospholipid/glycerol acyltransferase" evidence="4">
    <location>
        <begin position="85"/>
        <end position="203"/>
    </location>
</feature>
<evidence type="ECO:0000259" key="4">
    <source>
        <dbReference type="SMART" id="SM00563"/>
    </source>
</evidence>
<evidence type="ECO:0000256" key="3">
    <source>
        <dbReference type="SAM" id="MobiDB-lite"/>
    </source>
</evidence>
<dbReference type="KEGG" id="mph:MLP_20900"/>
<evidence type="ECO:0000313" key="6">
    <source>
        <dbReference type="Proteomes" id="UP000007947"/>
    </source>
</evidence>
<gene>
    <name evidence="5" type="ordered locus">MLP_20900</name>
</gene>
<dbReference type="GO" id="GO:0005886">
    <property type="term" value="C:plasma membrane"/>
    <property type="evidence" value="ECO:0007669"/>
    <property type="project" value="TreeGrafter"/>
</dbReference>
<dbReference type="Proteomes" id="UP000007947">
    <property type="component" value="Chromosome"/>
</dbReference>
<dbReference type="PANTHER" id="PTHR10434:SF55">
    <property type="entry name" value="POSSIBLE ACYLTRANSFERASE"/>
    <property type="match status" value="1"/>
</dbReference>
<dbReference type="GO" id="GO:0003841">
    <property type="term" value="F:1-acylglycerol-3-phosphate O-acyltransferase activity"/>
    <property type="evidence" value="ECO:0007669"/>
    <property type="project" value="TreeGrafter"/>
</dbReference>
<dbReference type="GO" id="GO:0006654">
    <property type="term" value="P:phosphatidic acid biosynthetic process"/>
    <property type="evidence" value="ECO:0007669"/>
    <property type="project" value="TreeGrafter"/>
</dbReference>
<dbReference type="AlphaFoldDB" id="F5XDT1"/>
<protein>
    <submittedName>
        <fullName evidence="5">Putative acyltransferase</fullName>
    </submittedName>
</protein>
<evidence type="ECO:0000313" key="5">
    <source>
        <dbReference type="EMBL" id="BAK35104.1"/>
    </source>
</evidence>
<feature type="compositionally biased region" description="Basic and acidic residues" evidence="3">
    <location>
        <begin position="274"/>
        <end position="290"/>
    </location>
</feature>
<dbReference type="HOGENOM" id="CLU_027938_4_1_11"/>
<dbReference type="SMART" id="SM00563">
    <property type="entry name" value="PlsC"/>
    <property type="match status" value="1"/>
</dbReference>
<dbReference type="CDD" id="cd07989">
    <property type="entry name" value="LPLAT_AGPAT-like"/>
    <property type="match status" value="1"/>
</dbReference>
<feature type="region of interest" description="Disordered" evidence="3">
    <location>
        <begin position="264"/>
        <end position="307"/>
    </location>
</feature>
<name>F5XDT1_MICPN</name>
<dbReference type="Pfam" id="PF01553">
    <property type="entry name" value="Acyltransferase"/>
    <property type="match status" value="1"/>
</dbReference>
<organism evidence="5 6">
    <name type="scientific">Microlunatus phosphovorus (strain ATCC 700054 / DSM 10555 / JCM 9379 / NBRC 101784 / NCIMB 13414 / VKM Ac-1990 / NM-1)</name>
    <dbReference type="NCBI Taxonomy" id="1032480"/>
    <lineage>
        <taxon>Bacteria</taxon>
        <taxon>Bacillati</taxon>
        <taxon>Actinomycetota</taxon>
        <taxon>Actinomycetes</taxon>
        <taxon>Propionibacteriales</taxon>
        <taxon>Propionibacteriaceae</taxon>
        <taxon>Microlunatus</taxon>
    </lineage>
</organism>
<dbReference type="EMBL" id="AP012204">
    <property type="protein sequence ID" value="BAK35104.1"/>
    <property type="molecule type" value="Genomic_DNA"/>
</dbReference>